<dbReference type="CDD" id="cd03801">
    <property type="entry name" value="GT4_PimA-like"/>
    <property type="match status" value="1"/>
</dbReference>
<protein>
    <submittedName>
        <fullName evidence="2">Glycosyltransferase family 4 protein</fullName>
    </submittedName>
</protein>
<dbReference type="Gene3D" id="3.40.50.2000">
    <property type="entry name" value="Glycogen Phosphorylase B"/>
    <property type="match status" value="2"/>
</dbReference>
<reference evidence="2" key="1">
    <citation type="submission" date="2022-10" db="EMBL/GenBank/DDBJ databases">
        <title>Comparative genomic analysis of Cohnella hashimotonis sp. nov., isolated from the International Space Station.</title>
        <authorList>
            <person name="Simpson A."/>
            <person name="Venkateswaran K."/>
        </authorList>
    </citation>
    <scope>NUCLEOTIDE SEQUENCE</scope>
    <source>
        <strain evidence="2">DSM 28161</strain>
    </source>
</reference>
<dbReference type="SUPFAM" id="SSF53756">
    <property type="entry name" value="UDP-Glycosyltransferase/glycogen phosphorylase"/>
    <property type="match status" value="1"/>
</dbReference>
<name>A0A9X4L1H7_9BACL</name>
<evidence type="ECO:0000313" key="3">
    <source>
        <dbReference type="Proteomes" id="UP001153404"/>
    </source>
</evidence>
<comment type="caution">
    <text evidence="2">The sequence shown here is derived from an EMBL/GenBank/DDBJ whole genome shotgun (WGS) entry which is preliminary data.</text>
</comment>
<dbReference type="Proteomes" id="UP001153404">
    <property type="component" value="Unassembled WGS sequence"/>
</dbReference>
<dbReference type="GO" id="GO:0016757">
    <property type="term" value="F:glycosyltransferase activity"/>
    <property type="evidence" value="ECO:0007669"/>
    <property type="project" value="InterPro"/>
</dbReference>
<dbReference type="AlphaFoldDB" id="A0A9X4L1H7"/>
<dbReference type="PANTHER" id="PTHR12526">
    <property type="entry name" value="GLYCOSYLTRANSFERASE"/>
    <property type="match status" value="1"/>
</dbReference>
<dbReference type="InterPro" id="IPR001296">
    <property type="entry name" value="Glyco_trans_1"/>
</dbReference>
<dbReference type="EMBL" id="JAPDIA010000007">
    <property type="protein sequence ID" value="MDG0811809.1"/>
    <property type="molecule type" value="Genomic_DNA"/>
</dbReference>
<accession>A0A9X4L1H7</accession>
<dbReference type="Pfam" id="PF00534">
    <property type="entry name" value="Glycos_transf_1"/>
    <property type="match status" value="1"/>
</dbReference>
<gene>
    <name evidence="2" type="ORF">OMP40_22360</name>
</gene>
<dbReference type="PANTHER" id="PTHR12526:SF630">
    <property type="entry name" value="GLYCOSYLTRANSFERASE"/>
    <property type="match status" value="1"/>
</dbReference>
<keyword evidence="3" id="KW-1185">Reference proteome</keyword>
<proteinExistence type="predicted"/>
<evidence type="ECO:0000259" key="1">
    <source>
        <dbReference type="Pfam" id="PF00534"/>
    </source>
</evidence>
<sequence length="392" mass="45453">MKHERSLSSIRLEQQSIRAKFLALPNVTFDYSTLYLLPWLDIGGVEQVFLHLLSNVNREIVGNRYLMTTIKHEHPWDEQFAKHCEGIFHLPLFCRGDAQMLQFICDFIENNQVRIIHISNSRLGYRSAAYLKERFPYLKIIDTLHMEEPYKPWDYFRVSRDFGKILDHRVVLTNYQKQRLINIYEEKESRVSVIANGIELFDKSWPESKKELAFIGRLVDQKRPVFFVQIADFLVKAKIRYPIVIIGSGPLENKLKKQLKKKGLQNKIVYKPAMSNIRGYLRESVHVLVAPSKMEGLPMTGLESMAEGTLVIASNVPGWTDLIDKNINGILLDNEEGAAQWAEQIMKALSDDAVIEELKYNARLKVEIEYSIGQMCFNYEQIYIRGGKNGKH</sequence>
<evidence type="ECO:0000313" key="2">
    <source>
        <dbReference type="EMBL" id="MDG0811809.1"/>
    </source>
</evidence>
<feature type="domain" description="Glycosyl transferase family 1" evidence="1">
    <location>
        <begin position="202"/>
        <end position="363"/>
    </location>
</feature>
<organism evidence="2 3">
    <name type="scientific">Cohnella rhizosphaerae</name>
    <dbReference type="NCBI Taxonomy" id="1457232"/>
    <lineage>
        <taxon>Bacteria</taxon>
        <taxon>Bacillati</taxon>
        <taxon>Bacillota</taxon>
        <taxon>Bacilli</taxon>
        <taxon>Bacillales</taxon>
        <taxon>Paenibacillaceae</taxon>
        <taxon>Cohnella</taxon>
    </lineage>
</organism>